<feature type="domain" description="HTH myb-type" evidence="7">
    <location>
        <begin position="274"/>
        <end position="331"/>
    </location>
</feature>
<feature type="domain" description="Myb-like" evidence="6">
    <location>
        <begin position="336"/>
        <end position="381"/>
    </location>
</feature>
<reference evidence="8" key="4">
    <citation type="journal article" date="2022" name="PLoS Pathog.">
        <title>Chromosome-level genome of Schistosoma haematobium underpins genome-wide explorations of molecular variation.</title>
        <authorList>
            <person name="Stroehlein A.J."/>
            <person name="Korhonen P.K."/>
            <person name="Lee V.V."/>
            <person name="Ralph S.A."/>
            <person name="Mentink-Kane M."/>
            <person name="You H."/>
            <person name="McManus D.P."/>
            <person name="Tchuente L.T."/>
            <person name="Stothard J.R."/>
            <person name="Kaur P."/>
            <person name="Dudchenko O."/>
            <person name="Aiden E.L."/>
            <person name="Yang B."/>
            <person name="Yang H."/>
            <person name="Emery A.M."/>
            <person name="Webster B.L."/>
            <person name="Brindley P.J."/>
            <person name="Rollinson D."/>
            <person name="Chang B.C.H."/>
            <person name="Gasser R.B."/>
            <person name="Young N.D."/>
        </authorList>
    </citation>
    <scope>NUCLEOTIDE SEQUENCE</scope>
</reference>
<reference evidence="8" key="3">
    <citation type="submission" date="2021-06" db="EMBL/GenBank/DDBJ databases">
        <title>Chromosome-level genome assembly for S. haematobium.</title>
        <authorList>
            <person name="Stroehlein A.J."/>
        </authorList>
    </citation>
    <scope>NUCLEOTIDE SEQUENCE</scope>
</reference>
<gene>
    <name evidence="8" type="primary">SNAPC4_1</name>
    <name evidence="8" type="ORF">MS3_00001599</name>
</gene>
<dbReference type="RefSeq" id="XP_051074484.1">
    <property type="nucleotide sequence ID" value="XM_051209064.1"/>
</dbReference>
<name>A0A922LXA6_SCHHA</name>
<keyword evidence="3" id="KW-0804">Transcription</keyword>
<dbReference type="CTD" id="24596050"/>
<dbReference type="GO" id="GO:0001006">
    <property type="term" value="F:RNA polymerase III type 3 promoter sequence-specific DNA binding"/>
    <property type="evidence" value="ECO:0007669"/>
    <property type="project" value="TreeGrafter"/>
</dbReference>
<dbReference type="Pfam" id="PF00249">
    <property type="entry name" value="Myb_DNA-binding"/>
    <property type="match status" value="2"/>
</dbReference>
<accession>A0A922LXA6</accession>
<dbReference type="GO" id="GO:0019185">
    <property type="term" value="C:snRNA-activating protein complex"/>
    <property type="evidence" value="ECO:0007669"/>
    <property type="project" value="TreeGrafter"/>
</dbReference>
<feature type="region of interest" description="Disordered" evidence="5">
    <location>
        <begin position="649"/>
        <end position="670"/>
    </location>
</feature>
<evidence type="ECO:0000256" key="4">
    <source>
        <dbReference type="ARBA" id="ARBA00023242"/>
    </source>
</evidence>
<evidence type="ECO:0000256" key="3">
    <source>
        <dbReference type="ARBA" id="ARBA00023163"/>
    </source>
</evidence>
<keyword evidence="4" id="KW-0539">Nucleus</keyword>
<dbReference type="OrthoDB" id="2143914at2759"/>
<dbReference type="GO" id="GO:0042795">
    <property type="term" value="P:snRNA transcription by RNA polymerase II"/>
    <property type="evidence" value="ECO:0007669"/>
    <property type="project" value="TreeGrafter"/>
</dbReference>
<keyword evidence="2" id="KW-0238">DNA-binding</keyword>
<dbReference type="InterPro" id="IPR051575">
    <property type="entry name" value="Myb-like_DNA-bd"/>
</dbReference>
<keyword evidence="1" id="KW-0805">Transcription regulation</keyword>
<protein>
    <submittedName>
        <fullName evidence="8">Myblike DNAbinding domain-containing protein</fullName>
    </submittedName>
</protein>
<feature type="domain" description="Myb-like" evidence="6">
    <location>
        <begin position="274"/>
        <end position="327"/>
    </location>
</feature>
<feature type="compositionally biased region" description="Low complexity" evidence="5">
    <location>
        <begin position="649"/>
        <end position="658"/>
    </location>
</feature>
<dbReference type="InterPro" id="IPR001005">
    <property type="entry name" value="SANT/Myb"/>
</dbReference>
<dbReference type="PROSITE" id="PS50090">
    <property type="entry name" value="MYB_LIKE"/>
    <property type="match status" value="3"/>
</dbReference>
<proteinExistence type="predicted"/>
<reference evidence="8" key="2">
    <citation type="journal article" date="2019" name="Gigascience">
        <title>High-quality Schistosoma haematobium genome achieved by single-molecule and long-range sequencing.</title>
        <authorList>
            <person name="Stroehlein A.J."/>
            <person name="Korhonen P.K."/>
            <person name="Chong T.M."/>
            <person name="Lim Y.L."/>
            <person name="Chan K.G."/>
            <person name="Webster B."/>
            <person name="Rollinson D."/>
            <person name="Brindley P.J."/>
            <person name="Gasser R.B."/>
            <person name="Young N.D."/>
        </authorList>
    </citation>
    <scope>NUCLEOTIDE SEQUENCE</scope>
</reference>
<dbReference type="GO" id="GO:0000978">
    <property type="term" value="F:RNA polymerase II cis-regulatory region sequence-specific DNA binding"/>
    <property type="evidence" value="ECO:0007669"/>
    <property type="project" value="TreeGrafter"/>
</dbReference>
<dbReference type="GO" id="GO:0042796">
    <property type="term" value="P:snRNA transcription by RNA polymerase III"/>
    <property type="evidence" value="ECO:0007669"/>
    <property type="project" value="TreeGrafter"/>
</dbReference>
<evidence type="ECO:0000256" key="5">
    <source>
        <dbReference type="SAM" id="MobiDB-lite"/>
    </source>
</evidence>
<dbReference type="SUPFAM" id="SSF46689">
    <property type="entry name" value="Homeodomain-like"/>
    <property type="match status" value="2"/>
</dbReference>
<reference evidence="8" key="1">
    <citation type="journal article" date="2012" name="Nat. Genet.">
        <title>Whole-genome sequence of Schistosoma haematobium.</title>
        <authorList>
            <person name="Young N.D."/>
            <person name="Jex A.R."/>
            <person name="Li B."/>
            <person name="Liu S."/>
            <person name="Yang L."/>
            <person name="Xiong Z."/>
            <person name="Li Y."/>
            <person name="Cantacessi C."/>
            <person name="Hall R.S."/>
            <person name="Xu X."/>
            <person name="Chen F."/>
            <person name="Wu X."/>
            <person name="Zerlotini A."/>
            <person name="Oliveira G."/>
            <person name="Hofmann A."/>
            <person name="Zhang G."/>
            <person name="Fang X."/>
            <person name="Kang Y."/>
            <person name="Campbell B.E."/>
            <person name="Loukas A."/>
            <person name="Ranganathan S."/>
            <person name="Rollinson D."/>
            <person name="Rinaldi G."/>
            <person name="Brindley P.J."/>
            <person name="Yang H."/>
            <person name="Wang J."/>
            <person name="Wang J."/>
            <person name="Gasser R.B."/>
        </authorList>
    </citation>
    <scope>NUCLEOTIDE SEQUENCE</scope>
</reference>
<dbReference type="Gene3D" id="1.10.10.60">
    <property type="entry name" value="Homeodomain-like"/>
    <property type="match status" value="2"/>
</dbReference>
<dbReference type="KEGG" id="shx:MS3_00001599"/>
<comment type="caution">
    <text evidence="8">The sequence shown here is derived from an EMBL/GenBank/DDBJ whole genome shotgun (WGS) entry which is preliminary data.</text>
</comment>
<evidence type="ECO:0000259" key="7">
    <source>
        <dbReference type="PROSITE" id="PS51294"/>
    </source>
</evidence>
<feature type="domain" description="Myb-like" evidence="6">
    <location>
        <begin position="418"/>
        <end position="475"/>
    </location>
</feature>
<dbReference type="PROSITE" id="PS51294">
    <property type="entry name" value="HTH_MYB"/>
    <property type="match status" value="1"/>
</dbReference>
<dbReference type="EMBL" id="AMPZ03000001">
    <property type="protein sequence ID" value="KAH9595616.1"/>
    <property type="molecule type" value="Genomic_DNA"/>
</dbReference>
<dbReference type="CDD" id="cd00167">
    <property type="entry name" value="SANT"/>
    <property type="match status" value="2"/>
</dbReference>
<dbReference type="InterPro" id="IPR009057">
    <property type="entry name" value="Homeodomain-like_sf"/>
</dbReference>
<organism evidence="8 9">
    <name type="scientific">Schistosoma haematobium</name>
    <name type="common">Blood fluke</name>
    <dbReference type="NCBI Taxonomy" id="6185"/>
    <lineage>
        <taxon>Eukaryota</taxon>
        <taxon>Metazoa</taxon>
        <taxon>Spiralia</taxon>
        <taxon>Lophotrochozoa</taxon>
        <taxon>Platyhelminthes</taxon>
        <taxon>Trematoda</taxon>
        <taxon>Digenea</taxon>
        <taxon>Strigeidida</taxon>
        <taxon>Schistosomatoidea</taxon>
        <taxon>Schistosomatidae</taxon>
        <taxon>Schistosoma</taxon>
    </lineage>
</organism>
<evidence type="ECO:0000256" key="1">
    <source>
        <dbReference type="ARBA" id="ARBA00023015"/>
    </source>
</evidence>
<dbReference type="GeneID" id="24596050"/>
<dbReference type="PANTHER" id="PTHR46621:SF1">
    <property type="entry name" value="SNRNA-ACTIVATING PROTEIN COMPLEX SUBUNIT 4"/>
    <property type="match status" value="1"/>
</dbReference>
<evidence type="ECO:0000256" key="2">
    <source>
        <dbReference type="ARBA" id="ARBA00023125"/>
    </source>
</evidence>
<sequence>MASCGQSCSSSDVVDCVVINKTVQHILPEIITAIKDEIKTYNHYLKDLSGDGVVYSYPDRILHKPFLRLSNGEIPPPNSDAILRTQRKEHNLSDVRATSCKKWLKKELISLIKSVSTCVRNRRIQILEDRRDLLLKKVSKTCKKQPSSKTCLKNSVSSVESSQSLLAELQDCESKLYQTHLMSSTPPKWLISTLANMAFNDSGGYASQDIFWKNHGHKFSNKSSYSQSVRNWYELLSSADNIISLSDWTEISNLESKTRIDDVNARLTWIHRLQPNVNRSKWSAEEDKRLTELVEEIGEYGRWEEISKVLNTNRTAFICLQRWQTVLNPNFHMYRKWSTSEDTALVDILKKLLQFYSPGLMDWDIVSAHHSTRSACECRSRAPIICSAFKNVNPKVQSVLDPNISQSINPQVSTVYRPFSLAEDLQLLMAVQRYGIAGGRVGHGGGIGIGSWALVTTALPGRSASSCRKRYLELCEQFQPWTCYEDHNLYHLVLSYGPYASMGCWRTGPSLQIFTNLLPYFPGRSAHSLQSRFKTLRRWAILWYNLREQITGRLEDSFSCNPLSPLEQNILLYSPFATQFVAQLKNAGVPDPETEAYRIITTWKLSKDPVKSSSYTWSHKDWKPNHIDIDFMQFLDDLVSGILIQQHTPTNNNTNETTIASHSNQLNNSDKQGLCNEVNETRINLTPEISEQNTSFKQLTFSESKWIIHQTQIKHVIVGPVRRYLATMAGARVSNSAHQSSSVFMHHRNLTAGHNSIHITHRRKGNRASLLLRKEHLFWMTLDQVMCDPKVKSSLQQINKISMLRTAAPFIARQMVLRFSHKSFTQTVCQQQKGYKVAYTSLRIRKRGRCKRTLRKKIFEKHSKKNQNDLESCHNERQISITEDNSLFKDNLSSLTSTFAASSSVILCTDETMTTAEATTASSSATTTDTVKTTTTDVSATTNVIASTSNSCNATTDKNTVELTESKRKLLVQIHSILKAFERKKYNSSNAYVLSTNIWSRRMKATEPNAVNQDRFIPPIMRDLPSNIGIRLFHQPELINKRCLEIARSCLQNGLHLCTDKTESSKKIDVVKECTVDQSISCTTSSDTVDSQLIQPKKVHILPPNYATILGFKSLLMHLSTLLEKEKGKFSQFTELRRLFCAYPGQTITDEEFEKKLNEFKSSTMFGRPIFNVARTLLSSKYTDFINRSLALLLWPALLASIPAKSFMEDAKRHWQEAYEHSVAKYPQENDEEIAEIQEDDTIAPVNRPKRKRRKQDYFMNIPNKRLKRNHNYNALLNFVGSRVDWAKRINGTMTFTITSEDGELLQVTLPNEIRILYSCGFKPDSFLNLRK</sequence>
<dbReference type="PANTHER" id="PTHR46621">
    <property type="entry name" value="SNRNA-ACTIVATING PROTEIN COMPLEX SUBUNIT 4"/>
    <property type="match status" value="1"/>
</dbReference>
<keyword evidence="9" id="KW-1185">Reference proteome</keyword>
<evidence type="ECO:0000259" key="6">
    <source>
        <dbReference type="PROSITE" id="PS50090"/>
    </source>
</evidence>
<dbReference type="SMART" id="SM00717">
    <property type="entry name" value="SANT"/>
    <property type="match status" value="3"/>
</dbReference>
<dbReference type="Proteomes" id="UP000471633">
    <property type="component" value="Unassembled WGS sequence"/>
</dbReference>
<evidence type="ECO:0000313" key="8">
    <source>
        <dbReference type="EMBL" id="KAH9595616.1"/>
    </source>
</evidence>
<feature type="compositionally biased region" description="Polar residues" evidence="5">
    <location>
        <begin position="659"/>
        <end position="670"/>
    </location>
</feature>
<dbReference type="InterPro" id="IPR017930">
    <property type="entry name" value="Myb_dom"/>
</dbReference>
<evidence type="ECO:0000313" key="9">
    <source>
        <dbReference type="Proteomes" id="UP000471633"/>
    </source>
</evidence>